<proteinExistence type="predicted"/>
<reference evidence="2 3" key="1">
    <citation type="submission" date="2020-08" db="EMBL/GenBank/DDBJ databases">
        <title>A Genomic Blueprint of the Chicken Gut Microbiome.</title>
        <authorList>
            <person name="Gilroy R."/>
            <person name="Ravi A."/>
            <person name="Getino M."/>
            <person name="Pursley I."/>
            <person name="Horton D.L."/>
            <person name="Alikhan N.-F."/>
            <person name="Baker D."/>
            <person name="Gharbi K."/>
            <person name="Hall N."/>
            <person name="Watson M."/>
            <person name="Adriaenssens E.M."/>
            <person name="Foster-Nyarko E."/>
            <person name="Jarju S."/>
            <person name="Secka A."/>
            <person name="Antonio M."/>
            <person name="Oren A."/>
            <person name="Chaudhuri R."/>
            <person name="La Ragione R.M."/>
            <person name="Hildebrand F."/>
            <person name="Pallen M.J."/>
        </authorList>
    </citation>
    <scope>NUCLEOTIDE SEQUENCE [LARGE SCALE GENOMIC DNA]</scope>
    <source>
        <strain evidence="2 3">Sa2CUA10</strain>
    </source>
</reference>
<feature type="domain" description="N-acetyltransferase" evidence="1">
    <location>
        <begin position="1"/>
        <end position="155"/>
    </location>
</feature>
<organism evidence="2 3">
    <name type="scientific">Fictibacillus norfolkensis</name>
    <dbReference type="NCBI Taxonomy" id="2762233"/>
    <lineage>
        <taxon>Bacteria</taxon>
        <taxon>Bacillati</taxon>
        <taxon>Bacillota</taxon>
        <taxon>Bacilli</taxon>
        <taxon>Bacillales</taxon>
        <taxon>Fictibacillaceae</taxon>
        <taxon>Fictibacillus</taxon>
    </lineage>
</organism>
<evidence type="ECO:0000313" key="2">
    <source>
        <dbReference type="EMBL" id="MBD7963605.1"/>
    </source>
</evidence>
<accession>A0ABR8SJG1</accession>
<dbReference type="InterPro" id="IPR000182">
    <property type="entry name" value="GNAT_dom"/>
</dbReference>
<dbReference type="SUPFAM" id="SSF55729">
    <property type="entry name" value="Acyl-CoA N-acyltransferases (Nat)"/>
    <property type="match status" value="1"/>
</dbReference>
<evidence type="ECO:0000313" key="3">
    <source>
        <dbReference type="Proteomes" id="UP000603641"/>
    </source>
</evidence>
<dbReference type="PROSITE" id="PS51186">
    <property type="entry name" value="GNAT"/>
    <property type="match status" value="1"/>
</dbReference>
<name>A0ABR8SJG1_9BACL</name>
<evidence type="ECO:0000259" key="1">
    <source>
        <dbReference type="PROSITE" id="PS51186"/>
    </source>
</evidence>
<protein>
    <submittedName>
        <fullName evidence="2">GNAT family N-acetyltransferase</fullName>
    </submittedName>
</protein>
<dbReference type="Proteomes" id="UP000603641">
    <property type="component" value="Unassembled WGS sequence"/>
</dbReference>
<comment type="caution">
    <text evidence="2">The sequence shown here is derived from an EMBL/GenBank/DDBJ whole genome shotgun (WGS) entry which is preliminary data.</text>
</comment>
<sequence>MIVRKYESKDLQAALEYSLPAEQAIFTSIPSEVLETFQSDIFNQPFVIYCDQQLVGWFALYTDGMGNIYTNNKQAILLKSFSIDARFQKRGFGLDSLKLLPNIVKQHYKDKNEIILTVHETNYAAISLYKKAGFIHEDENYDWEYGIERIFRMGL</sequence>
<dbReference type="InterPro" id="IPR016181">
    <property type="entry name" value="Acyl_CoA_acyltransferase"/>
</dbReference>
<dbReference type="EMBL" id="JACSQM010000002">
    <property type="protein sequence ID" value="MBD7963605.1"/>
    <property type="molecule type" value="Genomic_DNA"/>
</dbReference>
<dbReference type="Pfam" id="PF00583">
    <property type="entry name" value="Acetyltransf_1"/>
    <property type="match status" value="1"/>
</dbReference>
<keyword evidence="3" id="KW-1185">Reference proteome</keyword>
<dbReference type="RefSeq" id="WP_191752982.1">
    <property type="nucleotide sequence ID" value="NZ_JACSQM010000002.1"/>
</dbReference>
<gene>
    <name evidence="2" type="ORF">H9648_06005</name>
</gene>
<dbReference type="Gene3D" id="3.40.630.30">
    <property type="match status" value="1"/>
</dbReference>